<feature type="transmembrane region" description="Helical" evidence="8">
    <location>
        <begin position="447"/>
        <end position="470"/>
    </location>
</feature>
<feature type="transmembrane region" description="Helical" evidence="8">
    <location>
        <begin position="109"/>
        <end position="126"/>
    </location>
</feature>
<keyword evidence="10" id="KW-0456">Lyase</keyword>
<evidence type="ECO:0000256" key="1">
    <source>
        <dbReference type="ARBA" id="ARBA00004651"/>
    </source>
</evidence>
<protein>
    <submittedName>
        <fullName evidence="10">Formate hydrogenlyase subunit 3/multisubunit Na+/H+ antiporter MnhD subunit</fullName>
    </submittedName>
</protein>
<feature type="transmembrane region" description="Helical" evidence="8">
    <location>
        <begin position="27"/>
        <end position="46"/>
    </location>
</feature>
<keyword evidence="6 8" id="KW-0472">Membrane</keyword>
<evidence type="ECO:0000256" key="2">
    <source>
        <dbReference type="ARBA" id="ARBA00005346"/>
    </source>
</evidence>
<keyword evidence="3" id="KW-1003">Cell membrane</keyword>
<reference evidence="10 11" key="1">
    <citation type="submission" date="2020-08" db="EMBL/GenBank/DDBJ databases">
        <title>Genomic Encyclopedia of Type Strains, Phase IV (KMG-IV): sequencing the most valuable type-strain genomes for metagenomic binning, comparative biology and taxonomic classification.</title>
        <authorList>
            <person name="Goeker M."/>
        </authorList>
    </citation>
    <scope>NUCLEOTIDE SEQUENCE [LARGE SCALE GENOMIC DNA]</scope>
    <source>
        <strain evidence="10 11">DSM 25897</strain>
    </source>
</reference>
<accession>A0A7W7V8S1</accession>
<proteinExistence type="inferred from homology"/>
<dbReference type="GO" id="GO:0042773">
    <property type="term" value="P:ATP synthesis coupled electron transport"/>
    <property type="evidence" value="ECO:0007669"/>
    <property type="project" value="InterPro"/>
</dbReference>
<feature type="transmembrane region" description="Helical" evidence="8">
    <location>
        <begin position="295"/>
        <end position="317"/>
    </location>
</feature>
<dbReference type="AlphaFoldDB" id="A0A7W7V8S1"/>
<dbReference type="PRINTS" id="PR01437">
    <property type="entry name" value="NUOXDRDTASE4"/>
</dbReference>
<evidence type="ECO:0000256" key="8">
    <source>
        <dbReference type="SAM" id="Phobius"/>
    </source>
</evidence>
<dbReference type="PANTHER" id="PTHR42703">
    <property type="entry name" value="NADH DEHYDROGENASE"/>
    <property type="match status" value="1"/>
</dbReference>
<dbReference type="Pfam" id="PF00361">
    <property type="entry name" value="Proton_antipo_M"/>
    <property type="match status" value="1"/>
</dbReference>
<keyword evidence="11" id="KW-1185">Reference proteome</keyword>
<evidence type="ECO:0000256" key="5">
    <source>
        <dbReference type="ARBA" id="ARBA00022989"/>
    </source>
</evidence>
<sequence>MAADALLAPVFLPLAGAIVAVLMPARGGRVAALVVALLVPLALWPLSRLVSETGGAGVAVAGLAAPLGIELYADGLSLLLLWLVALVMLAATAHAAVGPGSERASRAFWPAWMILYAGLNAVLVSADLFNLYVSLELLTLAAVALVASRGETGALRGAMRYLLVAMLASLVYLLGVALVYAATGTLDLRLAGLRLGEGGVATAALALMTLGLLLKSAIFPLHGWLPPAHASAPGPVSAVLSGLVVKASLYLLYRLWFEMRPLPPASAGTLLAVLGLCAVLYGSLLALAQRRLKQLVAYSTVAQLGYAMLVFALPVAAAWQGTVLHLLSHGLAKAAMFLAAANLILRHGGDHFGHLPGSDARMPVSVFAFGLAGVSLMGLPPSGGFLVKWQLLVAAWEHQAWPWVVTLLLGSLFAAAYLFRVLALMFSQPRPDRPAPSGVKPSVVAEYAALVLALLAIAMGFASAPVLAVLRVPLGMGP</sequence>
<comment type="similarity">
    <text evidence="2">Belongs to the CPA3 antiporters (TC 2.A.63) subunit D family.</text>
</comment>
<keyword evidence="5 8" id="KW-1133">Transmembrane helix</keyword>
<name>A0A7W7V8S1_9GAMM</name>
<evidence type="ECO:0000313" key="10">
    <source>
        <dbReference type="EMBL" id="MBB5014386.1"/>
    </source>
</evidence>
<feature type="domain" description="NADH:quinone oxidoreductase/Mrp antiporter transmembrane" evidence="9">
    <location>
        <begin position="125"/>
        <end position="413"/>
    </location>
</feature>
<dbReference type="GO" id="GO:0008137">
    <property type="term" value="F:NADH dehydrogenase (ubiquinone) activity"/>
    <property type="evidence" value="ECO:0007669"/>
    <property type="project" value="InterPro"/>
</dbReference>
<gene>
    <name evidence="10" type="ORF">HNQ58_000257</name>
</gene>
<evidence type="ECO:0000256" key="3">
    <source>
        <dbReference type="ARBA" id="ARBA00022475"/>
    </source>
</evidence>
<comment type="subcellular location">
    <subcellularLocation>
        <location evidence="1">Cell membrane</location>
        <topology evidence="1">Multi-pass membrane protein</topology>
    </subcellularLocation>
    <subcellularLocation>
        <location evidence="7">Membrane</location>
        <topology evidence="7">Multi-pass membrane protein</topology>
    </subcellularLocation>
</comment>
<feature type="transmembrane region" description="Helical" evidence="8">
    <location>
        <begin position="132"/>
        <end position="149"/>
    </location>
</feature>
<evidence type="ECO:0000256" key="4">
    <source>
        <dbReference type="ARBA" id="ARBA00022692"/>
    </source>
</evidence>
<keyword evidence="4 7" id="KW-0812">Transmembrane</keyword>
<feature type="transmembrane region" description="Helical" evidence="8">
    <location>
        <begin position="79"/>
        <end position="97"/>
    </location>
</feature>
<dbReference type="PANTHER" id="PTHR42703:SF1">
    <property type="entry name" value="NA(+)_H(+) ANTIPORTER SUBUNIT D1"/>
    <property type="match status" value="1"/>
</dbReference>
<feature type="transmembrane region" description="Helical" evidence="8">
    <location>
        <begin position="401"/>
        <end position="426"/>
    </location>
</feature>
<comment type="caution">
    <text evidence="10">The sequence shown here is derived from an EMBL/GenBank/DDBJ whole genome shotgun (WGS) entry which is preliminary data.</text>
</comment>
<feature type="transmembrane region" description="Helical" evidence="8">
    <location>
        <begin position="161"/>
        <end position="183"/>
    </location>
</feature>
<dbReference type="GO" id="GO:0016829">
    <property type="term" value="F:lyase activity"/>
    <property type="evidence" value="ECO:0007669"/>
    <property type="project" value="UniProtKB-KW"/>
</dbReference>
<feature type="transmembrane region" description="Helical" evidence="8">
    <location>
        <begin position="203"/>
        <end position="224"/>
    </location>
</feature>
<dbReference type="InterPro" id="IPR050586">
    <property type="entry name" value="CPA3_Na-H_Antiporter_D"/>
</dbReference>
<dbReference type="Proteomes" id="UP000519004">
    <property type="component" value="Unassembled WGS sequence"/>
</dbReference>
<feature type="transmembrane region" description="Helical" evidence="8">
    <location>
        <begin position="366"/>
        <end position="389"/>
    </location>
</feature>
<evidence type="ECO:0000256" key="6">
    <source>
        <dbReference type="ARBA" id="ARBA00023136"/>
    </source>
</evidence>
<dbReference type="RefSeq" id="WP_183946972.1">
    <property type="nucleotide sequence ID" value="NZ_JACHHX010000001.1"/>
</dbReference>
<evidence type="ECO:0000256" key="7">
    <source>
        <dbReference type="RuleBase" id="RU000320"/>
    </source>
</evidence>
<dbReference type="GO" id="GO:0005886">
    <property type="term" value="C:plasma membrane"/>
    <property type="evidence" value="ECO:0007669"/>
    <property type="project" value="UniProtKB-SubCell"/>
</dbReference>
<dbReference type="EMBL" id="JACHHX010000001">
    <property type="protein sequence ID" value="MBB5014386.1"/>
    <property type="molecule type" value="Genomic_DNA"/>
</dbReference>
<organism evidence="10 11">
    <name type="scientific">Rehaibacterium terrae</name>
    <dbReference type="NCBI Taxonomy" id="1341696"/>
    <lineage>
        <taxon>Bacteria</taxon>
        <taxon>Pseudomonadati</taxon>
        <taxon>Pseudomonadota</taxon>
        <taxon>Gammaproteobacteria</taxon>
        <taxon>Lysobacterales</taxon>
        <taxon>Lysobacteraceae</taxon>
        <taxon>Rehaibacterium</taxon>
    </lineage>
</organism>
<dbReference type="InterPro" id="IPR001750">
    <property type="entry name" value="ND/Mrp_TM"/>
</dbReference>
<dbReference type="InterPro" id="IPR003918">
    <property type="entry name" value="NADH_UbQ_OxRdtase"/>
</dbReference>
<evidence type="ECO:0000313" key="11">
    <source>
        <dbReference type="Proteomes" id="UP000519004"/>
    </source>
</evidence>
<evidence type="ECO:0000259" key="9">
    <source>
        <dbReference type="Pfam" id="PF00361"/>
    </source>
</evidence>
<feature type="transmembrane region" description="Helical" evidence="8">
    <location>
        <begin position="265"/>
        <end position="288"/>
    </location>
</feature>
<feature type="transmembrane region" description="Helical" evidence="8">
    <location>
        <begin position="236"/>
        <end position="253"/>
    </location>
</feature>
<feature type="transmembrane region" description="Helical" evidence="8">
    <location>
        <begin position="323"/>
        <end position="345"/>
    </location>
</feature>